<comment type="similarity">
    <text evidence="2">Belongs to the DadA oxidoreductase family.</text>
</comment>
<comment type="cofactor">
    <cofactor evidence="1">
        <name>FAD</name>
        <dbReference type="ChEBI" id="CHEBI:57692"/>
    </cofactor>
</comment>
<keyword evidence="3" id="KW-0285">Flavoprotein</keyword>
<evidence type="ECO:0000313" key="7">
    <source>
        <dbReference type="Proteomes" id="UP000654257"/>
    </source>
</evidence>
<dbReference type="PANTHER" id="PTHR13847:SF286">
    <property type="entry name" value="D-AMINO ACID DEHYDROGENASE"/>
    <property type="match status" value="1"/>
</dbReference>
<evidence type="ECO:0000256" key="2">
    <source>
        <dbReference type="ARBA" id="ARBA00009410"/>
    </source>
</evidence>
<dbReference type="RefSeq" id="WP_229746208.1">
    <property type="nucleotide sequence ID" value="NZ_BMCU01000005.1"/>
</dbReference>
<evidence type="ECO:0000256" key="4">
    <source>
        <dbReference type="ARBA" id="ARBA00023002"/>
    </source>
</evidence>
<evidence type="ECO:0000256" key="1">
    <source>
        <dbReference type="ARBA" id="ARBA00001974"/>
    </source>
</evidence>
<reference evidence="6" key="1">
    <citation type="journal article" date="2014" name="Int. J. Syst. Evol. Microbiol.">
        <title>Complete genome sequence of Corynebacterium casei LMG S-19264T (=DSM 44701T), isolated from a smear-ripened cheese.</title>
        <authorList>
            <consortium name="US DOE Joint Genome Institute (JGI-PGF)"/>
            <person name="Walter F."/>
            <person name="Albersmeier A."/>
            <person name="Kalinowski J."/>
            <person name="Ruckert C."/>
        </authorList>
    </citation>
    <scope>NUCLEOTIDE SEQUENCE</scope>
    <source>
        <strain evidence="6">CCM 7905</strain>
    </source>
</reference>
<gene>
    <name evidence="6" type="ORF">GCM10007304_42410</name>
</gene>
<dbReference type="Pfam" id="PF01266">
    <property type="entry name" value="DAO"/>
    <property type="match status" value="1"/>
</dbReference>
<dbReference type="InterPro" id="IPR017741">
    <property type="entry name" value="FAD-dependent_OxRdtase_HpnW"/>
</dbReference>
<dbReference type="GO" id="GO:0005737">
    <property type="term" value="C:cytoplasm"/>
    <property type="evidence" value="ECO:0007669"/>
    <property type="project" value="TreeGrafter"/>
</dbReference>
<evidence type="ECO:0000256" key="3">
    <source>
        <dbReference type="ARBA" id="ARBA00022630"/>
    </source>
</evidence>
<proteinExistence type="inferred from homology"/>
<dbReference type="NCBIfam" id="TIGR03364">
    <property type="entry name" value="HpnW_proposed"/>
    <property type="match status" value="1"/>
</dbReference>
<dbReference type="Gene3D" id="3.30.9.10">
    <property type="entry name" value="D-Amino Acid Oxidase, subunit A, domain 2"/>
    <property type="match status" value="1"/>
</dbReference>
<keyword evidence="7" id="KW-1185">Reference proteome</keyword>
<sequence length="370" mass="39346">MTNTLPAIDDADLVIVGAGIVGLAHAVDALLRGLSVTVVERDDRAVGASIRNFGHVCTTAQSGLGLTFALAARERWLTVGSKAGFDVSECGTLVIARAADEAAVLEEFAAERGPNQVVLDVPSGGVEAMTAAHFPMDLRVDPRVAVPAITEWLESEGVTFVFGANVVAIESDSTMPVVVTSRGRIRGQRVVHAVGHDVDRLFPDVAEQWNVERCRLQMLEVAPPNGMVIDPAVLTGLSILRYSGLSAMPSAGAVRARIADEAPELLDVVMNLMLTQRPDGALVLGDTHHYARTHTPFDDERNADLLLREGARLLGAPLTVLRRWRGIYATSPHTEFLTASPAPNVQVVSVTSGIGMTTAFGLAPHVLDSF</sequence>
<protein>
    <submittedName>
        <fullName evidence="6">Oxidase</fullName>
    </submittedName>
</protein>
<keyword evidence="4" id="KW-0560">Oxidoreductase</keyword>
<dbReference type="Gene3D" id="3.50.50.60">
    <property type="entry name" value="FAD/NAD(P)-binding domain"/>
    <property type="match status" value="1"/>
</dbReference>
<accession>A0A917LHF7</accession>
<evidence type="ECO:0000259" key="5">
    <source>
        <dbReference type="Pfam" id="PF01266"/>
    </source>
</evidence>
<dbReference type="InterPro" id="IPR006076">
    <property type="entry name" value="FAD-dep_OxRdtase"/>
</dbReference>
<feature type="domain" description="FAD dependent oxidoreductase" evidence="5">
    <location>
        <begin position="12"/>
        <end position="363"/>
    </location>
</feature>
<comment type="caution">
    <text evidence="6">The sequence shown here is derived from an EMBL/GenBank/DDBJ whole genome shotgun (WGS) entry which is preliminary data.</text>
</comment>
<evidence type="ECO:0000313" key="6">
    <source>
        <dbReference type="EMBL" id="GGG24088.1"/>
    </source>
</evidence>
<dbReference type="GO" id="GO:0016491">
    <property type="term" value="F:oxidoreductase activity"/>
    <property type="evidence" value="ECO:0007669"/>
    <property type="project" value="UniProtKB-KW"/>
</dbReference>
<reference evidence="6" key="2">
    <citation type="submission" date="2020-09" db="EMBL/GenBank/DDBJ databases">
        <authorList>
            <person name="Sun Q."/>
            <person name="Sedlacek I."/>
        </authorList>
    </citation>
    <scope>NUCLEOTIDE SEQUENCE</scope>
    <source>
        <strain evidence="6">CCM 7905</strain>
    </source>
</reference>
<dbReference type="SUPFAM" id="SSF51905">
    <property type="entry name" value="FAD/NAD(P)-binding domain"/>
    <property type="match status" value="1"/>
</dbReference>
<dbReference type="InterPro" id="IPR036188">
    <property type="entry name" value="FAD/NAD-bd_sf"/>
</dbReference>
<organism evidence="6 7">
    <name type="scientific">Rhodococcoides trifolii</name>
    <dbReference type="NCBI Taxonomy" id="908250"/>
    <lineage>
        <taxon>Bacteria</taxon>
        <taxon>Bacillati</taxon>
        <taxon>Actinomycetota</taxon>
        <taxon>Actinomycetes</taxon>
        <taxon>Mycobacteriales</taxon>
        <taxon>Nocardiaceae</taxon>
        <taxon>Rhodococcoides</taxon>
    </lineage>
</organism>
<dbReference type="Proteomes" id="UP000654257">
    <property type="component" value="Unassembled WGS sequence"/>
</dbReference>
<dbReference type="EMBL" id="BMCU01000005">
    <property type="protein sequence ID" value="GGG24088.1"/>
    <property type="molecule type" value="Genomic_DNA"/>
</dbReference>
<dbReference type="PANTHER" id="PTHR13847">
    <property type="entry name" value="SARCOSINE DEHYDROGENASE-RELATED"/>
    <property type="match status" value="1"/>
</dbReference>
<dbReference type="AlphaFoldDB" id="A0A917LHF7"/>
<name>A0A917LHF7_9NOCA</name>